<name>A0ACB7XAX5_9ERIC</name>
<sequence>MDRGNYGRGGGGRGGGGGGGRGGGRGGRNGGRGGDQNQQHQYHYQQQQPQYQRGAPRGGGGRGGRGPNPTYAPAAATVRPPPPVQAWGPRPQGGVPAYRPPPPSGQDLGGRGGGGRGVSGGRGWGPASPVPSSAPTPVHSQMPAGPRPDLSVVKDMQSLRLSEQQAAPSVARTKESSLLPVKRPDRGGTLAIQRPNLLVNHFPVQFNAKTVITHYDVDIKLEDPLKKGRSSKIHKSHLRMIKDKLFSNDPSHFPLSSTAYDGEKNIFSAVELPTGTFKVEFAIAEDVNNCSYSVTIKEVNKLHLGKLKDYLSGDVLSIPRDILQGMDLVMKENPSRHRIPVGRSFYPKTFNRRDDLDGGITASKGFQQSLKPTSQGLAMCLDYSVLAFHKRLPVLEFLKEYGQFKEVSDVNKYRENVINTLKGLKVTVTHRLTKQKYTVAGLTAPTRDLSFEVEDPDGEDPPKKTTVVDYFKEKYGKEIMHKDIPCLDLGKNNRPNYVPMEFCVLAEGQRYSKEDLSREGSVLLKNMSLVPPINRMSTINEMVRANDGPCGGDIAQNFGIQVIKNMTKVQGRVIEPPLLKLGNMEEVRLGNNEKRQWNLVKSSVVEGKPLERWALIDFSKGDRFQLNGNRFVPNLINRCVKLGVHAEEPLVYESTTMRPFSNINELRRLLQSVVTKAKRENQGRLQMIVCVMARVDPGYKCLKWLSETEIGIVTQCCLCKHANEGKDQYLANLSLKINAKLGGSNYELSKPLPRFQGEAHVMFVGADVNHPAARNTTSPSIAAVVATVNWPAANRYAARVCAQYHRTEKILNFGTMVLELIQTYERINKVKPQRIVVFRDGVSEGQFDMVLNEELFDLKRAIDAEGYRPTITLVVAQKRHQTRLFPETKNDGGSNGNVQPGTVVDTVITHPFEFDFYLCSHYGSLGTSKPTHYYVLWDEHRFTSDQLQRLIYELCFTFARCTKPVSLVPPVYYADLAAYRGRMFQEAMELSLGSAASPSSSSSTSLSSVSSFGDRFCKLHSELENVMFFV</sequence>
<proteinExistence type="predicted"/>
<protein>
    <submittedName>
        <fullName evidence="1">Uncharacterized protein</fullName>
    </submittedName>
</protein>
<evidence type="ECO:0000313" key="1">
    <source>
        <dbReference type="EMBL" id="KAH7837918.1"/>
    </source>
</evidence>
<evidence type="ECO:0000313" key="2">
    <source>
        <dbReference type="Proteomes" id="UP000828048"/>
    </source>
</evidence>
<dbReference type="EMBL" id="CM037156">
    <property type="protein sequence ID" value="KAH7837918.1"/>
    <property type="molecule type" value="Genomic_DNA"/>
</dbReference>
<organism evidence="1 2">
    <name type="scientific">Vaccinium darrowii</name>
    <dbReference type="NCBI Taxonomy" id="229202"/>
    <lineage>
        <taxon>Eukaryota</taxon>
        <taxon>Viridiplantae</taxon>
        <taxon>Streptophyta</taxon>
        <taxon>Embryophyta</taxon>
        <taxon>Tracheophyta</taxon>
        <taxon>Spermatophyta</taxon>
        <taxon>Magnoliopsida</taxon>
        <taxon>eudicotyledons</taxon>
        <taxon>Gunneridae</taxon>
        <taxon>Pentapetalae</taxon>
        <taxon>asterids</taxon>
        <taxon>Ericales</taxon>
        <taxon>Ericaceae</taxon>
        <taxon>Vaccinioideae</taxon>
        <taxon>Vaccinieae</taxon>
        <taxon>Vaccinium</taxon>
    </lineage>
</organism>
<comment type="caution">
    <text evidence="1">The sequence shown here is derived from an EMBL/GenBank/DDBJ whole genome shotgun (WGS) entry which is preliminary data.</text>
</comment>
<gene>
    <name evidence="1" type="ORF">Vadar_019534</name>
</gene>
<dbReference type="Proteomes" id="UP000828048">
    <property type="component" value="Chromosome 6"/>
</dbReference>
<accession>A0ACB7XAX5</accession>
<keyword evidence="2" id="KW-1185">Reference proteome</keyword>
<reference evidence="1 2" key="1">
    <citation type="journal article" date="2021" name="Hortic Res">
        <title>High-quality reference genome and annotation aids understanding of berry development for evergreen blueberry (Vaccinium darrowii).</title>
        <authorList>
            <person name="Yu J."/>
            <person name="Hulse-Kemp A.M."/>
            <person name="Babiker E."/>
            <person name="Staton M."/>
        </authorList>
    </citation>
    <scope>NUCLEOTIDE SEQUENCE [LARGE SCALE GENOMIC DNA]</scope>
    <source>
        <strain evidence="2">cv. NJ 8807/NJ 8810</strain>
        <tissue evidence="1">Young leaf</tissue>
    </source>
</reference>